<accession>A0AAW0HIP9</accession>
<evidence type="ECO:0000313" key="2">
    <source>
        <dbReference type="EMBL" id="KAK7801286.1"/>
    </source>
</evidence>
<organism evidence="2 3">
    <name type="scientific">Myodes glareolus</name>
    <name type="common">Bank vole</name>
    <name type="synonym">Clethrionomys glareolus</name>
    <dbReference type="NCBI Taxonomy" id="447135"/>
    <lineage>
        <taxon>Eukaryota</taxon>
        <taxon>Metazoa</taxon>
        <taxon>Chordata</taxon>
        <taxon>Craniata</taxon>
        <taxon>Vertebrata</taxon>
        <taxon>Euteleostomi</taxon>
        <taxon>Mammalia</taxon>
        <taxon>Eutheria</taxon>
        <taxon>Euarchontoglires</taxon>
        <taxon>Glires</taxon>
        <taxon>Rodentia</taxon>
        <taxon>Myomorpha</taxon>
        <taxon>Muroidea</taxon>
        <taxon>Cricetidae</taxon>
        <taxon>Arvicolinae</taxon>
        <taxon>Myodes</taxon>
    </lineage>
</organism>
<keyword evidence="3" id="KW-1185">Reference proteome</keyword>
<sequence>MAMKSKLANLVSRELAQLLEPVWHGGATVRLPRKSRRAVNNHVALVLTESSGSNLENNEGTERLLRSQRGAGRGEGGDLVYKDGFEKDPESDTEEQLTCGLTAALSAEPYAMSQYRGDSQDTCADLGQIMVKLASQDQFALSARTTKSPVIQEVGEGEGGATVVHPAGAFTIQANKALLGVPKTRESQPKAKRIVKSTLNVNLPGFSEDLWAHGPSAVLPMGDELYQQLRSSLPQNKHPLTLPIDNYSSRGFVINGNHEFGPCPLLPQMMKMPGALKTTSSQRATSNRAQCSSSAFVTFLSLESMGLGVNSSGGLRLPQVGPRVCSAVLPAHQGDRNAQAISKSKSRRQTAESGVLTLGDGDGTMESLADDDTLDGSGYIFGGLNTMTNMTIVVPNSLEPGHAKQKACSKTLSLKLLVASEPLEMSWRQMKITAQLRLQTSFSLNDPSPIATLTHRLTNVKRGYLFHLTPPEVQDRVATNDNGLLTCCGQGETGPPYASDLTKQNESSMGKSHGSSRTFTGTHLPTQKCPFCFHPSPAGNQRPFHSSRYFCA</sequence>
<comment type="caution">
    <text evidence="2">The sequence shown here is derived from an EMBL/GenBank/DDBJ whole genome shotgun (WGS) entry which is preliminary data.</text>
</comment>
<evidence type="ECO:0000256" key="1">
    <source>
        <dbReference type="SAM" id="MobiDB-lite"/>
    </source>
</evidence>
<feature type="region of interest" description="Disordered" evidence="1">
    <location>
        <begin position="53"/>
        <end position="79"/>
    </location>
</feature>
<gene>
    <name evidence="2" type="ORF">U0070_006269</name>
</gene>
<feature type="region of interest" description="Disordered" evidence="1">
    <location>
        <begin position="496"/>
        <end position="517"/>
    </location>
</feature>
<dbReference type="AlphaFoldDB" id="A0AAW0HIP9"/>
<protein>
    <submittedName>
        <fullName evidence="2">Uncharacterized protein</fullName>
    </submittedName>
</protein>
<dbReference type="Proteomes" id="UP001488838">
    <property type="component" value="Unassembled WGS sequence"/>
</dbReference>
<proteinExistence type="predicted"/>
<reference evidence="2 3" key="1">
    <citation type="journal article" date="2023" name="bioRxiv">
        <title>Conserved and derived expression patterns and positive selection on dental genes reveal complex evolutionary context of ever-growing rodent molars.</title>
        <authorList>
            <person name="Calamari Z.T."/>
            <person name="Song A."/>
            <person name="Cohen E."/>
            <person name="Akter M."/>
            <person name="Roy R.D."/>
            <person name="Hallikas O."/>
            <person name="Christensen M.M."/>
            <person name="Li P."/>
            <person name="Marangoni P."/>
            <person name="Jernvall J."/>
            <person name="Klein O.D."/>
        </authorList>
    </citation>
    <scope>NUCLEOTIDE SEQUENCE [LARGE SCALE GENOMIC DNA]</scope>
    <source>
        <strain evidence="2">V071</strain>
    </source>
</reference>
<name>A0AAW0HIP9_MYOGA</name>
<evidence type="ECO:0000313" key="3">
    <source>
        <dbReference type="Proteomes" id="UP001488838"/>
    </source>
</evidence>
<dbReference type="EMBL" id="JBBHLL010000513">
    <property type="protein sequence ID" value="KAK7801286.1"/>
    <property type="molecule type" value="Genomic_DNA"/>
</dbReference>
<feature type="compositionally biased region" description="Polar residues" evidence="1">
    <location>
        <begin position="501"/>
        <end position="517"/>
    </location>
</feature>